<gene>
    <name evidence="3" type="ORF">AWL63_12385</name>
</gene>
<dbReference type="Pfam" id="PF09976">
    <property type="entry name" value="TPR_21"/>
    <property type="match status" value="1"/>
</dbReference>
<evidence type="ECO:0000256" key="1">
    <source>
        <dbReference type="SAM" id="Phobius"/>
    </source>
</evidence>
<evidence type="ECO:0000313" key="4">
    <source>
        <dbReference type="Proteomes" id="UP000094256"/>
    </source>
</evidence>
<dbReference type="Proteomes" id="UP000094256">
    <property type="component" value="Chromosome"/>
</dbReference>
<dbReference type="OrthoDB" id="7173339at2"/>
<name>A0A1B3ZB62_9SPHN</name>
<sequence>MAVPPNTDAAFLREVDEELRRDQLTGAWQRYGRIAIIAIISALVAFGGYLLWRSHQQSEAGEKAEALQKVYDGIAAKDAAAAKPLPDLAKASEPGYRALAQFTQADLLLQKNDLPGAAKLFAAIAADTGVGQPFRDLALIRQTSAEFDTLKPDVVVSRLRDLAKPNNAWFGSAGELVAMAYLRMNKPDLAGPLFAQIARNEDVPGSIRQRAVQMTGALGVDAVDQGEDKKAK</sequence>
<protein>
    <recommendedName>
        <fullName evidence="2">Ancillary SecYEG translocon subunit/Cell division coordinator CpoB TPR domain-containing protein</fullName>
    </recommendedName>
</protein>
<feature type="domain" description="Ancillary SecYEG translocon subunit/Cell division coordinator CpoB TPR" evidence="2">
    <location>
        <begin position="28"/>
        <end position="190"/>
    </location>
</feature>
<dbReference type="AlphaFoldDB" id="A0A1B3ZB62"/>
<proteinExistence type="predicted"/>
<dbReference type="KEGG" id="span:AWL63_12385"/>
<organism evidence="3 4">
    <name type="scientific">Sphingomonas panacis</name>
    <dbReference type="NCBI Taxonomy" id="1560345"/>
    <lineage>
        <taxon>Bacteria</taxon>
        <taxon>Pseudomonadati</taxon>
        <taxon>Pseudomonadota</taxon>
        <taxon>Alphaproteobacteria</taxon>
        <taxon>Sphingomonadales</taxon>
        <taxon>Sphingomonadaceae</taxon>
        <taxon>Sphingomonas</taxon>
    </lineage>
</organism>
<evidence type="ECO:0000259" key="2">
    <source>
        <dbReference type="Pfam" id="PF09976"/>
    </source>
</evidence>
<reference evidence="3 4" key="1">
    <citation type="submission" date="2016-01" db="EMBL/GenBank/DDBJ databases">
        <title>Complete genome and mega plasmid sequence of Sphingomonas panacis DCY99 elicits systemic resistance in rice to Xanthomonas oryzae.</title>
        <authorList>
            <person name="Kim Y.J."/>
            <person name="Yang D.C."/>
            <person name="Sing P."/>
        </authorList>
    </citation>
    <scope>NUCLEOTIDE SEQUENCE [LARGE SCALE GENOMIC DNA]</scope>
    <source>
        <strain evidence="3 4">DCY99</strain>
    </source>
</reference>
<feature type="transmembrane region" description="Helical" evidence="1">
    <location>
        <begin position="31"/>
        <end position="52"/>
    </location>
</feature>
<dbReference type="RefSeq" id="WP_069205199.1">
    <property type="nucleotide sequence ID" value="NZ_CP014168.1"/>
</dbReference>
<keyword evidence="1" id="KW-0472">Membrane</keyword>
<keyword evidence="1" id="KW-0812">Transmembrane</keyword>
<keyword evidence="1" id="KW-1133">Transmembrane helix</keyword>
<keyword evidence="4" id="KW-1185">Reference proteome</keyword>
<dbReference type="STRING" id="1560345.AWL63_12385"/>
<evidence type="ECO:0000313" key="3">
    <source>
        <dbReference type="EMBL" id="AOH84649.1"/>
    </source>
</evidence>
<dbReference type="EMBL" id="CP014168">
    <property type="protein sequence ID" value="AOH84649.1"/>
    <property type="molecule type" value="Genomic_DNA"/>
</dbReference>
<dbReference type="InterPro" id="IPR018704">
    <property type="entry name" value="SecYEG/CpoB_TPR"/>
</dbReference>
<accession>A0A1B3ZB62</accession>